<dbReference type="AlphaFoldDB" id="A0A930UY11"/>
<reference evidence="1" key="1">
    <citation type="submission" date="2020-11" db="EMBL/GenBank/DDBJ databases">
        <title>Gallibacterium anatis 1637, full genome, WGS.</title>
        <authorList>
            <person name="Laishevtcev A.I."/>
            <person name="Yakimova E.A."/>
            <person name="Petkovich D."/>
            <person name="Stepanova T.V."/>
            <person name="Kalendr R.S."/>
            <person name="Rubalsky E.O."/>
            <person name="Zulkarneev E.R."/>
            <person name="Aleshkin A.V."/>
        </authorList>
    </citation>
    <scope>NUCLEOTIDE SEQUENCE</scope>
    <source>
        <strain evidence="1">1637</strain>
    </source>
</reference>
<name>A0A930UY11_9PAST</name>
<gene>
    <name evidence="1" type="ORF">INT80_10500</name>
</gene>
<protein>
    <submittedName>
        <fullName evidence="1">S-layer family protein</fullName>
    </submittedName>
</protein>
<proteinExistence type="predicted"/>
<evidence type="ECO:0000313" key="1">
    <source>
        <dbReference type="EMBL" id="MBF4102813.1"/>
    </source>
</evidence>
<comment type="caution">
    <text evidence="1">The sequence shown here is derived from an EMBL/GenBank/DDBJ whole genome shotgun (WGS) entry which is preliminary data.</text>
</comment>
<organism evidence="1">
    <name type="scientific">Gallibacterium anatis</name>
    <dbReference type="NCBI Taxonomy" id="750"/>
    <lineage>
        <taxon>Bacteria</taxon>
        <taxon>Pseudomonadati</taxon>
        <taxon>Pseudomonadota</taxon>
        <taxon>Gammaproteobacteria</taxon>
        <taxon>Pasteurellales</taxon>
        <taxon>Pasteurellaceae</taxon>
        <taxon>Gallibacterium</taxon>
    </lineage>
</organism>
<dbReference type="EMBL" id="JADION010000031">
    <property type="protein sequence ID" value="MBF4102813.1"/>
    <property type="molecule type" value="Genomic_DNA"/>
</dbReference>
<accession>A0A930UY11</accession>
<sequence>MFDALRADPQRMLKRLGDGFYEQRLINEQINQLTGQRYLPGYTNDLEQYKALMNNGIHYKII</sequence>